<protein>
    <submittedName>
        <fullName evidence="1">Uncharacterized protein</fullName>
    </submittedName>
</protein>
<organism evidence="1">
    <name type="scientific">viral metagenome</name>
    <dbReference type="NCBI Taxonomy" id="1070528"/>
    <lineage>
        <taxon>unclassified sequences</taxon>
        <taxon>metagenomes</taxon>
        <taxon>organismal metagenomes</taxon>
    </lineage>
</organism>
<name>A0A6M3LRY7_9ZZZZ</name>
<gene>
    <name evidence="1" type="ORF">MM415B06174_0009</name>
</gene>
<dbReference type="AlphaFoldDB" id="A0A6M3LRY7"/>
<dbReference type="EMBL" id="MT143501">
    <property type="protein sequence ID" value="QJA97523.1"/>
    <property type="molecule type" value="Genomic_DNA"/>
</dbReference>
<sequence>MSTIPRPRCHRCGGYVYFEEDAYLKYFKCVNCGCERLAEKDREWIRTLQAMQGKLNPGGRHGK</sequence>
<proteinExistence type="predicted"/>
<reference evidence="1" key="1">
    <citation type="submission" date="2020-03" db="EMBL/GenBank/DDBJ databases">
        <title>The deep terrestrial virosphere.</title>
        <authorList>
            <person name="Holmfeldt K."/>
            <person name="Nilsson E."/>
            <person name="Simone D."/>
            <person name="Lopez-Fernandez M."/>
            <person name="Wu X."/>
            <person name="de Brujin I."/>
            <person name="Lundin D."/>
            <person name="Andersson A."/>
            <person name="Bertilsson S."/>
            <person name="Dopson M."/>
        </authorList>
    </citation>
    <scope>NUCLEOTIDE SEQUENCE</scope>
    <source>
        <strain evidence="1">MM415B06174</strain>
    </source>
</reference>
<evidence type="ECO:0000313" key="1">
    <source>
        <dbReference type="EMBL" id="QJA97523.1"/>
    </source>
</evidence>
<accession>A0A6M3LRY7</accession>